<dbReference type="Proteomes" id="UP001175000">
    <property type="component" value="Unassembled WGS sequence"/>
</dbReference>
<proteinExistence type="predicted"/>
<organism evidence="3 4">
    <name type="scientific">Immersiella caudata</name>
    <dbReference type="NCBI Taxonomy" id="314043"/>
    <lineage>
        <taxon>Eukaryota</taxon>
        <taxon>Fungi</taxon>
        <taxon>Dikarya</taxon>
        <taxon>Ascomycota</taxon>
        <taxon>Pezizomycotina</taxon>
        <taxon>Sordariomycetes</taxon>
        <taxon>Sordariomycetidae</taxon>
        <taxon>Sordariales</taxon>
        <taxon>Lasiosphaeriaceae</taxon>
        <taxon>Immersiella</taxon>
    </lineage>
</organism>
<protein>
    <recommendedName>
        <fullName evidence="2">2EXR domain-containing protein</fullName>
    </recommendedName>
</protein>
<feature type="transmembrane region" description="Helical" evidence="1">
    <location>
        <begin position="21"/>
        <end position="44"/>
    </location>
</feature>
<comment type="caution">
    <text evidence="3">The sequence shown here is derived from an EMBL/GenBank/DDBJ whole genome shotgun (WGS) entry which is preliminary data.</text>
</comment>
<evidence type="ECO:0000259" key="2">
    <source>
        <dbReference type="Pfam" id="PF20150"/>
    </source>
</evidence>
<dbReference type="PANTHER" id="PTHR35910:SF6">
    <property type="entry name" value="2EXR DOMAIN-CONTAINING PROTEIN"/>
    <property type="match status" value="1"/>
</dbReference>
<keyword evidence="1" id="KW-0812">Transmembrane</keyword>
<keyword evidence="4" id="KW-1185">Reference proteome</keyword>
<accession>A0AA39XHH4</accession>
<dbReference type="EMBL" id="JAULSU010000001">
    <property type="protein sequence ID" value="KAK0634093.1"/>
    <property type="molecule type" value="Genomic_DNA"/>
</dbReference>
<sequence>MDLSSRHSLPLSIAATFGFRLAVHVLVTFCSWVYNLVLRFSLYVSCLRRILCTNRTSHPHQMVKTNWLTQPDLPASSTFRLFPQLPGEIRQMIWYHAASDPNSSKAFLPAFHALDERAWGIDFGFVGPAPLVMPRANTSLLLACTEAYDIVSVYPYEERPFDPIRDALYLPGKLALQQFCMHLVAARRIPRSAVSNQEWIHQIRHLAVDQKTLEDLDAEQNGFVFLLAHMSQLEKVEVVVPRAREAVATLSPCGSSSYTPRLRGGGIYEIIENEEIIEDEEMIDSEEILEDEDTVDYGEIVEDEGIFEKDSMFQNREDSLEDVEARVNAIISQVMDHVPPERVPAWDVERRSMRIDYRLAMVQSPGQMGRFCDELKPTDEGLDFLMSLDGDLEGDGVLEIRACDGGVATTAAECTLTVVATERNFSLPPSPPPSPPPGAELISPPMLLAACEAVVEEAKYIMPPTPPSTPPPTPPPTLPPVVVHGLGEPEPQGSYVSNLWAVPYVATGESVDIRAPEWGFYGPTTEYGDDGGILDDLYTENSWSRDMLPWLYESDASTGFGEQGYFGCSVTTP</sequence>
<feature type="domain" description="2EXR" evidence="2">
    <location>
        <begin position="79"/>
        <end position="156"/>
    </location>
</feature>
<dbReference type="Pfam" id="PF20150">
    <property type="entry name" value="2EXR"/>
    <property type="match status" value="1"/>
</dbReference>
<dbReference type="AlphaFoldDB" id="A0AA39XHH4"/>
<keyword evidence="1" id="KW-1133">Transmembrane helix</keyword>
<evidence type="ECO:0000313" key="3">
    <source>
        <dbReference type="EMBL" id="KAK0634093.1"/>
    </source>
</evidence>
<name>A0AA39XHH4_9PEZI</name>
<gene>
    <name evidence="3" type="ORF">B0T14DRAFT_576493</name>
</gene>
<evidence type="ECO:0000256" key="1">
    <source>
        <dbReference type="SAM" id="Phobius"/>
    </source>
</evidence>
<dbReference type="PANTHER" id="PTHR35910">
    <property type="entry name" value="2EXR DOMAIN-CONTAINING PROTEIN"/>
    <property type="match status" value="1"/>
</dbReference>
<evidence type="ECO:0000313" key="4">
    <source>
        <dbReference type="Proteomes" id="UP001175000"/>
    </source>
</evidence>
<reference evidence="3" key="1">
    <citation type="submission" date="2023-06" db="EMBL/GenBank/DDBJ databases">
        <title>Genome-scale phylogeny and comparative genomics of the fungal order Sordariales.</title>
        <authorList>
            <consortium name="Lawrence Berkeley National Laboratory"/>
            <person name="Hensen N."/>
            <person name="Bonometti L."/>
            <person name="Westerberg I."/>
            <person name="Brannstrom I.O."/>
            <person name="Guillou S."/>
            <person name="Cros-Aarteil S."/>
            <person name="Calhoun S."/>
            <person name="Haridas S."/>
            <person name="Kuo A."/>
            <person name="Mondo S."/>
            <person name="Pangilinan J."/>
            <person name="Riley R."/>
            <person name="Labutti K."/>
            <person name="Andreopoulos B."/>
            <person name="Lipzen A."/>
            <person name="Chen C."/>
            <person name="Yanf M."/>
            <person name="Daum C."/>
            <person name="Ng V."/>
            <person name="Clum A."/>
            <person name="Steindorff A."/>
            <person name="Ohm R."/>
            <person name="Martin F."/>
            <person name="Silar P."/>
            <person name="Natvig D."/>
            <person name="Lalanne C."/>
            <person name="Gautier V."/>
            <person name="Ament-Velasquez S.L."/>
            <person name="Kruys A."/>
            <person name="Hutchinson M.I."/>
            <person name="Powell A.J."/>
            <person name="Barry K."/>
            <person name="Miller A.N."/>
            <person name="Grigoriev I.V."/>
            <person name="Debuchy R."/>
            <person name="Gladieux P."/>
            <person name="Thoren M.H."/>
            <person name="Johannesson H."/>
        </authorList>
    </citation>
    <scope>NUCLEOTIDE SEQUENCE</scope>
    <source>
        <strain evidence="3">CBS 606.72</strain>
    </source>
</reference>
<dbReference type="InterPro" id="IPR045518">
    <property type="entry name" value="2EXR"/>
</dbReference>
<keyword evidence="1" id="KW-0472">Membrane</keyword>